<protein>
    <recommendedName>
        <fullName evidence="2">Protein kinase domain-containing protein</fullName>
    </recommendedName>
</protein>
<accession>A0A5J9SRK2</accession>
<dbReference type="SUPFAM" id="SSF56112">
    <property type="entry name" value="Protein kinase-like (PK-like)"/>
    <property type="match status" value="1"/>
</dbReference>
<dbReference type="EMBL" id="RWGY01000409">
    <property type="protein sequence ID" value="TVU01652.1"/>
    <property type="molecule type" value="Genomic_DNA"/>
</dbReference>
<dbReference type="GO" id="GO:0016020">
    <property type="term" value="C:membrane"/>
    <property type="evidence" value="ECO:0007669"/>
    <property type="project" value="TreeGrafter"/>
</dbReference>
<dbReference type="AlphaFoldDB" id="A0A5J9SRK2"/>
<dbReference type="Proteomes" id="UP000324897">
    <property type="component" value="Unassembled WGS sequence"/>
</dbReference>
<proteinExistence type="predicted"/>
<evidence type="ECO:0000259" key="2">
    <source>
        <dbReference type="PROSITE" id="PS50011"/>
    </source>
</evidence>
<reference evidence="3 4" key="1">
    <citation type="journal article" date="2019" name="Sci. Rep.">
        <title>A high-quality genome of Eragrostis curvula grass provides insights into Poaceae evolution and supports new strategies to enhance forage quality.</title>
        <authorList>
            <person name="Carballo J."/>
            <person name="Santos B.A.C.M."/>
            <person name="Zappacosta D."/>
            <person name="Garbus I."/>
            <person name="Selva J.P."/>
            <person name="Gallo C.A."/>
            <person name="Diaz A."/>
            <person name="Albertini E."/>
            <person name="Caccamo M."/>
            <person name="Echenique V."/>
        </authorList>
    </citation>
    <scope>NUCLEOTIDE SEQUENCE [LARGE SCALE GENOMIC DNA]</scope>
    <source>
        <strain evidence="4">cv. Victoria</strain>
        <tissue evidence="3">Leaf</tissue>
    </source>
</reference>
<dbReference type="GO" id="GO:0005524">
    <property type="term" value="F:ATP binding"/>
    <property type="evidence" value="ECO:0007669"/>
    <property type="project" value="InterPro"/>
</dbReference>
<evidence type="ECO:0000313" key="3">
    <source>
        <dbReference type="EMBL" id="TVU01652.1"/>
    </source>
</evidence>
<dbReference type="PROSITE" id="PS50011">
    <property type="entry name" value="PROTEIN_KINASE_DOM"/>
    <property type="match status" value="1"/>
</dbReference>
<dbReference type="InterPro" id="IPR011009">
    <property type="entry name" value="Kinase-like_dom_sf"/>
</dbReference>
<feature type="compositionally biased region" description="Basic residues" evidence="1">
    <location>
        <begin position="148"/>
        <end position="158"/>
    </location>
</feature>
<name>A0A5J9SRK2_9POAL</name>
<gene>
    <name evidence="3" type="ORF">EJB05_52883</name>
</gene>
<comment type="caution">
    <text evidence="3">The sequence shown here is derived from an EMBL/GenBank/DDBJ whole genome shotgun (WGS) entry which is preliminary data.</text>
</comment>
<dbReference type="GO" id="GO:0004672">
    <property type="term" value="F:protein kinase activity"/>
    <property type="evidence" value="ECO:0007669"/>
    <property type="project" value="InterPro"/>
</dbReference>
<dbReference type="InterPro" id="IPR000719">
    <property type="entry name" value="Prot_kinase_dom"/>
</dbReference>
<dbReference type="InterPro" id="IPR051564">
    <property type="entry name" value="LRR_receptor-like_kinase"/>
</dbReference>
<dbReference type="PANTHER" id="PTHR48055">
    <property type="entry name" value="LEUCINE-RICH REPEAT RECEPTOR PROTEIN KINASE EMS1"/>
    <property type="match status" value="1"/>
</dbReference>
<evidence type="ECO:0000313" key="4">
    <source>
        <dbReference type="Proteomes" id="UP000324897"/>
    </source>
</evidence>
<sequence>MEPRVADFGVAKALRGAAPMSAVAGSCGYIAPEYTYTLQVDEKSDVYSSFGVVLLELLTGRRPAEPEYGEGSSIVDWVRRKVAAGGEGGLCDVMGTAWTDQSGGEVRDEMALTLRVALLCTSRCPQERPSIRDVVSMLQETKRDRKPAAAKKQTHKTN</sequence>
<dbReference type="Gene3D" id="1.10.510.10">
    <property type="entry name" value="Transferase(Phosphotransferase) domain 1"/>
    <property type="match status" value="1"/>
</dbReference>
<feature type="region of interest" description="Disordered" evidence="1">
    <location>
        <begin position="138"/>
        <end position="158"/>
    </location>
</feature>
<feature type="domain" description="Protein kinase" evidence="2">
    <location>
        <begin position="1"/>
        <end position="142"/>
    </location>
</feature>
<organism evidence="3 4">
    <name type="scientific">Eragrostis curvula</name>
    <name type="common">weeping love grass</name>
    <dbReference type="NCBI Taxonomy" id="38414"/>
    <lineage>
        <taxon>Eukaryota</taxon>
        <taxon>Viridiplantae</taxon>
        <taxon>Streptophyta</taxon>
        <taxon>Embryophyta</taxon>
        <taxon>Tracheophyta</taxon>
        <taxon>Spermatophyta</taxon>
        <taxon>Magnoliopsida</taxon>
        <taxon>Liliopsida</taxon>
        <taxon>Poales</taxon>
        <taxon>Poaceae</taxon>
        <taxon>PACMAD clade</taxon>
        <taxon>Chloridoideae</taxon>
        <taxon>Eragrostideae</taxon>
        <taxon>Eragrostidinae</taxon>
        <taxon>Eragrostis</taxon>
    </lineage>
</organism>
<keyword evidence="4" id="KW-1185">Reference proteome</keyword>
<dbReference type="Pfam" id="PF00069">
    <property type="entry name" value="Pkinase"/>
    <property type="match status" value="1"/>
</dbReference>
<evidence type="ECO:0000256" key="1">
    <source>
        <dbReference type="SAM" id="MobiDB-lite"/>
    </source>
</evidence>
<dbReference type="Gramene" id="TVU01652">
    <property type="protein sequence ID" value="TVU01652"/>
    <property type="gene ID" value="EJB05_52883"/>
</dbReference>
<dbReference type="PANTHER" id="PTHR48055:SF46">
    <property type="entry name" value="LEUCINE-RICH REPEAT SERINE_THREONINE-PROTEIN KINASE 1"/>
    <property type="match status" value="1"/>
</dbReference>
<dbReference type="OrthoDB" id="695228at2759"/>
<dbReference type="PROSITE" id="PS51257">
    <property type="entry name" value="PROKAR_LIPOPROTEIN"/>
    <property type="match status" value="1"/>
</dbReference>